<reference evidence="3" key="1">
    <citation type="submission" date="2021-02" db="EMBL/GenBank/DDBJ databases">
        <authorList>
            <person name="Dougan E. K."/>
            <person name="Rhodes N."/>
            <person name="Thang M."/>
            <person name="Chan C."/>
        </authorList>
    </citation>
    <scope>NUCLEOTIDE SEQUENCE</scope>
</reference>
<dbReference type="CDD" id="cd01650">
    <property type="entry name" value="RT_nLTR_like"/>
    <property type="match status" value="1"/>
</dbReference>
<feature type="compositionally biased region" description="Low complexity" evidence="1">
    <location>
        <begin position="147"/>
        <end position="163"/>
    </location>
</feature>
<keyword evidence="4" id="KW-1185">Reference proteome</keyword>
<feature type="compositionally biased region" description="Polar residues" evidence="1">
    <location>
        <begin position="311"/>
        <end position="337"/>
    </location>
</feature>
<feature type="domain" description="Reverse transcriptase" evidence="2">
    <location>
        <begin position="1118"/>
        <end position="1427"/>
    </location>
</feature>
<dbReference type="InterPro" id="IPR013087">
    <property type="entry name" value="Znf_C2H2_type"/>
</dbReference>
<proteinExistence type="predicted"/>
<dbReference type="PROSITE" id="PS00028">
    <property type="entry name" value="ZINC_FINGER_C2H2_1"/>
    <property type="match status" value="2"/>
</dbReference>
<dbReference type="EMBL" id="CAJNDS010002112">
    <property type="protein sequence ID" value="CAE7333998.1"/>
    <property type="molecule type" value="Genomic_DNA"/>
</dbReference>
<dbReference type="SUPFAM" id="SSF56219">
    <property type="entry name" value="DNase I-like"/>
    <property type="match status" value="1"/>
</dbReference>
<feature type="region of interest" description="Disordered" evidence="1">
    <location>
        <begin position="95"/>
        <end position="210"/>
    </location>
</feature>
<dbReference type="Pfam" id="PF00078">
    <property type="entry name" value="RVT_1"/>
    <property type="match status" value="1"/>
</dbReference>
<dbReference type="SMART" id="SM00355">
    <property type="entry name" value="ZnF_C2H2"/>
    <property type="match status" value="2"/>
</dbReference>
<feature type="compositionally biased region" description="Polar residues" evidence="1">
    <location>
        <begin position="40"/>
        <end position="54"/>
    </location>
</feature>
<dbReference type="PROSITE" id="PS50878">
    <property type="entry name" value="RT_POL"/>
    <property type="match status" value="1"/>
</dbReference>
<evidence type="ECO:0000259" key="2">
    <source>
        <dbReference type="PROSITE" id="PS50878"/>
    </source>
</evidence>
<dbReference type="OrthoDB" id="413222at2759"/>
<dbReference type="InterPro" id="IPR036691">
    <property type="entry name" value="Endo/exonu/phosph_ase_sf"/>
</dbReference>
<dbReference type="PANTHER" id="PTHR19446">
    <property type="entry name" value="REVERSE TRANSCRIPTASES"/>
    <property type="match status" value="1"/>
</dbReference>
<comment type="caution">
    <text evidence="3">The sequence shown here is derived from an EMBL/GenBank/DDBJ whole genome shotgun (WGS) entry which is preliminary data.</text>
</comment>
<dbReference type="InterPro" id="IPR000477">
    <property type="entry name" value="RT_dom"/>
</dbReference>
<feature type="compositionally biased region" description="Polar residues" evidence="1">
    <location>
        <begin position="262"/>
        <end position="278"/>
    </location>
</feature>
<gene>
    <name evidence="3" type="ORF">SNAT2548_LOCUS17470</name>
</gene>
<organism evidence="3 4">
    <name type="scientific">Symbiodinium natans</name>
    <dbReference type="NCBI Taxonomy" id="878477"/>
    <lineage>
        <taxon>Eukaryota</taxon>
        <taxon>Sar</taxon>
        <taxon>Alveolata</taxon>
        <taxon>Dinophyceae</taxon>
        <taxon>Suessiales</taxon>
        <taxon>Symbiodiniaceae</taxon>
        <taxon>Symbiodinium</taxon>
    </lineage>
</organism>
<evidence type="ECO:0000313" key="4">
    <source>
        <dbReference type="Proteomes" id="UP000604046"/>
    </source>
</evidence>
<evidence type="ECO:0000256" key="1">
    <source>
        <dbReference type="SAM" id="MobiDB-lite"/>
    </source>
</evidence>
<sequence>MGRNGPSPSAKLKSSRRPPSRFRNPTAGAEGAVGAAQPSAKATSATWNRPQASTGWGEAWMWNERDADWGDGWSTTTQATAGWWTGQWQNQWDGQQWTCRVPPPPPPPAKRRSVTSPEREAGQQEQTESKLATPGSSQDQAMPVLHSTSTGSAATGSVTPGSTLHTVKEELPNSDDESGESTGGTDPGAAAQPPITASGQHHVGLDQLPHSSTSAMETRGYVTLSNQGHRDYCYSSCLDRSDEAGPKQVASQSQVAEPMPHVSTTMVSPLQTAASSDTSTDEHIEETTPLAHTRQSSSDIEGVDTSLCPVVSTTWTSDLSPTSPAETTAIPQENVTYQPPPPAEPQVRRSVNKIQGWQTTGTTETSPSPSSDVTILDEPGTAASSSVDAHLATTTRDQSSRKTALAPLSACADYSLWGKLTRSHAWARWKLVAGTRRVKALRDSAAAVTLSGPEPPRAASGCSGHHPRHYQCSMSTSCFSRFLRVLILASFHPYLALGTSSHASNPARVAVSEPIHSSTAKRSYKRAVKRASRFGVTTYLGRTFTAKQLRTHYQPDNADRGSPSPQAETAAHGLRVLYWNAGGLHASRHAELKHWLHIQDQSTRPDLVVITETHWPTTMEYPATDWQAIHTGAGQSQGGILVLVHNSVCPAHDIRYNELKPGRLLHVRISLQKRPALDVLAVYQHAWNPDGGDGDRQARITRLLANRSDIWERISKWARSVPARNLLFIVGDMNCPLLKETTHVGKGTPILPAGHHYRDQFRLQDLLRDHGLCALNTWGKAGSPSVTFKPLKGLGTQIDFCLMRCRQTTPQALCAGTLTNFPLLPETGMYHLPVKAQLPLPVAPRKAGEKQGNSLKATQELMNKYPKLLPTYQAHLPDHVLPHQELTTIMADAWATALDQCCVTLNPSEAPATTLDQPEVVHLWQHRQELRALQQALTTNHDTFAGTHDLQVRKQARARLAASMLLRAWQQAVHCTRKAKELRKLSRLRKKQHLDALIMEARNSSSPMTAVHQILKRYAPKVRQKRLQLRTSQGHILTPQEEMQQIVGHFKQVYKQPDHAPSGRPVDQAVVFDPHNVLLAFSKLPNKALPSHFLPAPLWRASAHLATQVFQQTLVAAYGREELFLPKAWHEIQVALIPKPSKPATSADSLRPISLLSPMAKVLAKLVAEEIRPIVSNAATHIPQFAYLEGRQTCDAIDRAFGHCREIRERRQNATVTTRDRRAGKTAQIVSGGVTLSLDLRKAFDSIPWRCLQQCLEHFRLPASTTQLILYLHENATYIFKTPRAQGSVLAGQGIRQGCGLAPMLWTLYSLYLASKLDTAAPSALKTFFADDFLAQWTIETWSDMKSVPTQISKIVAVLEDHGMQLSPGKTVVLYSLWGTQVHACLKPMLCQHATLGKCLRIGTANLTGKCYLLPVVMSHEYLGVKLSYKNFEWQTLKHRLRHSWIAYNRLSALLKSKALPVHKRLQLHQCICLATLRYGLSCTGLTMAGRQKVYGTVLRQWRALANNLPHITGLSNATFLTNFHLADPLDGLDAILIKRLDKVESGPIAPLQPPAVKRWWEHLRKITNDPTVTQTTSKVPLRHQDARPPAPCDVCGLSFPNEATLRWHISNVHVKLTKEQHHAKEDEAFLQEAQSDDWKQLAQKIRAIGRLHYCPFCNLWMAKTAMLHQHIKAQHVDAAAHLDKCQHFLLTRKGINSPCQHCGTRHNRAAVGCSVLIRVMMDELTRGAAEMDLWKSMMNKPGEVGQKRQGDRVEDLSRQKGRQRGDRGKGNQSFARQAKQASGPSSLDNDEDDPLREAVKLITTLSLRHEDALAIHRQDTSYVFFMKTSPPELTVLSDLMRVGSEWKAKKEQSPALVTQPLRVVLLGCLLEAVTTRMQSLQDPTLHAKAQAAKLVNPAGDFHYMMWDDAEKIYQNKDDRESIPTKTVLEDIATLQRLILQPRVVGRFHAQRKLAPDMQGEVVPFVLEIGLRNQASHKVYFLLDKYCHQAIWHLAGTSLRHDKLGRGALANALEKLAEKL</sequence>
<dbReference type="Proteomes" id="UP000604046">
    <property type="component" value="Unassembled WGS sequence"/>
</dbReference>
<feature type="compositionally biased region" description="Low complexity" evidence="1">
    <location>
        <begin position="1"/>
        <end position="12"/>
    </location>
</feature>
<feature type="region of interest" description="Disordered" evidence="1">
    <location>
        <begin position="240"/>
        <end position="347"/>
    </location>
</feature>
<protein>
    <recommendedName>
        <fullName evidence="2">Reverse transcriptase domain-containing protein</fullName>
    </recommendedName>
</protein>
<feature type="compositionally biased region" description="Basic and acidic residues" evidence="1">
    <location>
        <begin position="1746"/>
        <end position="1770"/>
    </location>
</feature>
<feature type="compositionally biased region" description="Polar residues" evidence="1">
    <location>
        <begin position="123"/>
        <end position="140"/>
    </location>
</feature>
<name>A0A812P2Z9_9DINO</name>
<dbReference type="InterPro" id="IPR043502">
    <property type="entry name" value="DNA/RNA_pol_sf"/>
</dbReference>
<accession>A0A812P2Z9</accession>
<feature type="compositionally biased region" description="Polar residues" evidence="1">
    <location>
        <begin position="1772"/>
        <end position="1788"/>
    </location>
</feature>
<feature type="region of interest" description="Disordered" evidence="1">
    <location>
        <begin position="1"/>
        <end position="76"/>
    </location>
</feature>
<evidence type="ECO:0000313" key="3">
    <source>
        <dbReference type="EMBL" id="CAE7333998.1"/>
    </source>
</evidence>
<feature type="region of interest" description="Disordered" evidence="1">
    <location>
        <begin position="1741"/>
        <end position="1794"/>
    </location>
</feature>
<dbReference type="Gene3D" id="3.60.10.10">
    <property type="entry name" value="Endonuclease/exonuclease/phosphatase"/>
    <property type="match status" value="1"/>
</dbReference>
<dbReference type="SUPFAM" id="SSF56672">
    <property type="entry name" value="DNA/RNA polymerases"/>
    <property type="match status" value="1"/>
</dbReference>